<reference evidence="2 3" key="1">
    <citation type="submission" date="2016-03" db="EMBL/GenBank/DDBJ databases">
        <title>Comparative genomics of 54 Lactobacillus plantarum strains reveals genomic uncoupling from niche constraints.</title>
        <authorList>
            <person name="Martino M.E."/>
        </authorList>
    </citation>
    <scope>NUCLEOTIDE SEQUENCE [LARGE SCALE GENOMIC DNA]</scope>
    <source>
        <strain evidence="2 3">19.1</strain>
    </source>
</reference>
<evidence type="ECO:0000313" key="3">
    <source>
        <dbReference type="Proteomes" id="UP000076882"/>
    </source>
</evidence>
<dbReference type="AlphaFoldDB" id="A0A165RJG0"/>
<gene>
    <name evidence="2" type="ORF">Lp19_2450</name>
</gene>
<dbReference type="Proteomes" id="UP000076882">
    <property type="component" value="Unassembled WGS sequence"/>
</dbReference>
<accession>A0A165RJG0</accession>
<evidence type="ECO:0000313" key="2">
    <source>
        <dbReference type="EMBL" id="KZU94476.1"/>
    </source>
</evidence>
<feature type="domain" description="SDH C-terminal" evidence="1">
    <location>
        <begin position="1"/>
        <end position="25"/>
    </location>
</feature>
<name>A0A165RJG0_LACPN</name>
<sequence length="41" mass="4603">MLIWQGALAFEFWTGKQMPVQQVRQDMLASIQATPPITAQA</sequence>
<dbReference type="PATRIC" id="fig|1590.201.peg.2350"/>
<organism evidence="2 3">
    <name type="scientific">Lactiplantibacillus plantarum</name>
    <name type="common">Lactobacillus plantarum</name>
    <dbReference type="NCBI Taxonomy" id="1590"/>
    <lineage>
        <taxon>Bacteria</taxon>
        <taxon>Bacillati</taxon>
        <taxon>Bacillota</taxon>
        <taxon>Bacilli</taxon>
        <taxon>Lactobacillales</taxon>
        <taxon>Lactobacillaceae</taxon>
        <taxon>Lactiplantibacillus</taxon>
    </lineage>
</organism>
<dbReference type="InterPro" id="IPR041121">
    <property type="entry name" value="SDH_C"/>
</dbReference>
<dbReference type="Gene3D" id="3.40.50.720">
    <property type="entry name" value="NAD(P)-binding Rossmann-like Domain"/>
    <property type="match status" value="1"/>
</dbReference>
<comment type="caution">
    <text evidence="2">The sequence shown here is derived from an EMBL/GenBank/DDBJ whole genome shotgun (WGS) entry which is preliminary data.</text>
</comment>
<proteinExistence type="predicted"/>
<protein>
    <submittedName>
        <fullName evidence="2">Shikimate/quinate 5-dehydrogenase I beta</fullName>
    </submittedName>
</protein>
<evidence type="ECO:0000259" key="1">
    <source>
        <dbReference type="Pfam" id="PF18317"/>
    </source>
</evidence>
<dbReference type="EMBL" id="LUXM01000033">
    <property type="protein sequence ID" value="KZU94476.1"/>
    <property type="molecule type" value="Genomic_DNA"/>
</dbReference>
<dbReference type="Pfam" id="PF18317">
    <property type="entry name" value="SDH_C"/>
    <property type="match status" value="1"/>
</dbReference>